<feature type="transmembrane region" description="Helical" evidence="5">
    <location>
        <begin position="353"/>
        <end position="373"/>
    </location>
</feature>
<feature type="transmembrane region" description="Helical" evidence="5">
    <location>
        <begin position="176"/>
        <end position="196"/>
    </location>
</feature>
<evidence type="ECO:0000256" key="1">
    <source>
        <dbReference type="ARBA" id="ARBA00004141"/>
    </source>
</evidence>
<dbReference type="PROSITE" id="PS50850">
    <property type="entry name" value="MFS"/>
    <property type="match status" value="1"/>
</dbReference>
<dbReference type="VEuPathDB" id="FungiDB:GVI51_L02299"/>
<evidence type="ECO:0000313" key="10">
    <source>
        <dbReference type="Proteomes" id="UP000054886"/>
    </source>
</evidence>
<feature type="transmembrane region" description="Helical" evidence="5">
    <location>
        <begin position="404"/>
        <end position="430"/>
    </location>
</feature>
<proteinExistence type="predicted"/>
<dbReference type="VEuPathDB" id="FungiDB:B1J91_L02519g"/>
<comment type="subcellular location">
    <subcellularLocation>
        <location evidence="1">Membrane</location>
        <topology evidence="1">Multi-pass membrane protein</topology>
    </subcellularLocation>
</comment>
<dbReference type="VEuPathDB" id="FungiDB:GW608_L06435"/>
<feature type="domain" description="Major facilitator superfamily (MFS) profile" evidence="6">
    <location>
        <begin position="44"/>
        <end position="513"/>
    </location>
</feature>
<evidence type="ECO:0000256" key="2">
    <source>
        <dbReference type="ARBA" id="ARBA00022692"/>
    </source>
</evidence>
<dbReference type="PANTHER" id="PTHR42718:SF1">
    <property type="entry name" value="LOW AFFINITY AMMONIUM TRANSPORTER"/>
    <property type="match status" value="1"/>
</dbReference>
<evidence type="ECO:0000256" key="3">
    <source>
        <dbReference type="ARBA" id="ARBA00022989"/>
    </source>
</evidence>
<organism evidence="8 10">
    <name type="scientific">Candida glabrata</name>
    <name type="common">Yeast</name>
    <name type="synonym">Torulopsis glabrata</name>
    <dbReference type="NCBI Taxonomy" id="5478"/>
    <lineage>
        <taxon>Eukaryota</taxon>
        <taxon>Fungi</taxon>
        <taxon>Dikarya</taxon>
        <taxon>Ascomycota</taxon>
        <taxon>Saccharomycotina</taxon>
        <taxon>Saccharomycetes</taxon>
        <taxon>Saccharomycetales</taxon>
        <taxon>Saccharomycetaceae</taxon>
        <taxon>Nakaseomyces</taxon>
    </lineage>
</organism>
<name>A0A0W0CNK9_CANGB</name>
<feature type="transmembrane region" description="Helical" evidence="5">
    <location>
        <begin position="208"/>
        <end position="228"/>
    </location>
</feature>
<dbReference type="VEuPathDB" id="FungiDB:GWK60_L06413"/>
<gene>
    <name evidence="7" type="ordered locus">CAGL0L02519g</name>
    <name evidence="9" type="ORF">AO440_004468</name>
    <name evidence="8" type="ORF">AO440_004538</name>
</gene>
<dbReference type="PANTHER" id="PTHR42718">
    <property type="entry name" value="MAJOR FACILITATOR SUPERFAMILY MULTIDRUG TRANSPORTER MFSC"/>
    <property type="match status" value="1"/>
</dbReference>
<keyword evidence="4 5" id="KW-0472">Membrane</keyword>
<dbReference type="EMBL" id="LLZZ01000132">
    <property type="protein sequence ID" value="KTB01199.1"/>
    <property type="molecule type" value="Genomic_DNA"/>
</dbReference>
<dbReference type="GO" id="GO:0071944">
    <property type="term" value="C:cell periphery"/>
    <property type="evidence" value="ECO:0007669"/>
    <property type="project" value="UniProtKB-ARBA"/>
</dbReference>
<feature type="transmembrane region" description="Helical" evidence="5">
    <location>
        <begin position="140"/>
        <end position="164"/>
    </location>
</feature>
<feature type="transmembrane region" description="Helical" evidence="5">
    <location>
        <begin position="380"/>
        <end position="398"/>
    </location>
</feature>
<evidence type="ECO:0000313" key="7">
    <source>
        <dbReference type="CGD" id="CAL0135212"/>
    </source>
</evidence>
<comment type="caution">
    <text evidence="8">The sequence shown here is derived from an EMBL/GenBank/DDBJ whole genome shotgun (WGS) entry which is preliminary data.</text>
</comment>
<dbReference type="InterPro" id="IPR036259">
    <property type="entry name" value="MFS_trans_sf"/>
</dbReference>
<evidence type="ECO:0000259" key="6">
    <source>
        <dbReference type="PROSITE" id="PS50850"/>
    </source>
</evidence>
<evidence type="ECO:0000313" key="9">
    <source>
        <dbReference type="EMBL" id="KTB12565.1"/>
    </source>
</evidence>
<keyword evidence="2 5" id="KW-0812">Transmembrane</keyword>
<dbReference type="VEuPathDB" id="FungiDB:CAGL0L02519g"/>
<keyword evidence="3 5" id="KW-1133">Transmembrane helix</keyword>
<sequence>MSSPMSKSNLSSTSTSSDTEYSAEKLTEVDTSIRLPKTWIREIFLVIILISSQLVTLIGAVQGVPIAAYLRERYRIEPAKGGLVGWANASYMLGSAVMVLIAGKLGDLNGHKRMVVFGWIWLTIWSLITGFSYYDRGNQAFYYTARALQGIGSGFIVPNSLAIMGRTYFEPGLKKTIIFSIFGMMTSTGFVIGTTFSSLFAQLTKWAWNYWALACVCVLYTVGAILFIPPDNIVHKPNSKPLYKRFDYLGAITGVSGLVLFDVAFTQASALGWSPPHTYITLIIGVILILIAMFVDWRVDDPLVPLQHLRADVVVILICVYFGFLSFVIWANWFWQFYELVHNDSPLRIAAKLVPLAIGSIPAAIFTVTCLQLNIKAPTMMVISMVCFLVPNILMATVTPNTTYWAQPFVSSIIAPFAVDITVPTATLLFSDSVRKESQGIAASLIITVISYAISIGPSYTAMVMWYVAPLGNDSTPGGFTHSLHSNFICGIVLSGIGLVTAVIAGLIDYKITRTHCGDIPPPLSKIGRKSKK</sequence>
<accession>A0A0W0CNK9</accession>
<feature type="transmembrane region" description="Helical" evidence="5">
    <location>
        <begin position="488"/>
        <end position="508"/>
    </location>
</feature>
<dbReference type="Pfam" id="PF07690">
    <property type="entry name" value="MFS_1"/>
    <property type="match status" value="1"/>
</dbReference>
<dbReference type="GO" id="GO:0022857">
    <property type="term" value="F:transmembrane transporter activity"/>
    <property type="evidence" value="ECO:0007669"/>
    <property type="project" value="InterPro"/>
</dbReference>
<feature type="transmembrane region" description="Helical" evidence="5">
    <location>
        <begin position="43"/>
        <end position="63"/>
    </location>
</feature>
<dbReference type="InterPro" id="IPR020846">
    <property type="entry name" value="MFS_dom"/>
</dbReference>
<reference evidence="8 10" key="1">
    <citation type="submission" date="2015-10" db="EMBL/GenBank/DDBJ databases">
        <title>Draft genomes sequences of Candida glabrata isolates 1A, 1B, 2A, 2B, 3A and 3B.</title>
        <authorList>
            <person name="Haavelsrud O.E."/>
            <person name="Gaustad P."/>
        </authorList>
    </citation>
    <scope>NUCLEOTIDE SEQUENCE [LARGE SCALE GENOMIC DNA]</scope>
    <source>
        <strain evidence="8">910700640</strain>
    </source>
</reference>
<dbReference type="Proteomes" id="UP000054886">
    <property type="component" value="Unassembled WGS sequence"/>
</dbReference>
<dbReference type="AlphaFoldDB" id="A0A0W0CNK9"/>
<evidence type="ECO:0000256" key="4">
    <source>
        <dbReference type="ARBA" id="ARBA00023136"/>
    </source>
</evidence>
<feature type="transmembrane region" description="Helical" evidence="5">
    <location>
        <begin position="83"/>
        <end position="102"/>
    </location>
</feature>
<feature type="transmembrane region" description="Helical" evidence="5">
    <location>
        <begin position="442"/>
        <end position="468"/>
    </location>
</feature>
<evidence type="ECO:0000313" key="8">
    <source>
        <dbReference type="EMBL" id="KTB01199.1"/>
    </source>
</evidence>
<dbReference type="OrthoDB" id="2130629at2759"/>
<feature type="transmembrane region" description="Helical" evidence="5">
    <location>
        <begin position="279"/>
        <end position="299"/>
    </location>
</feature>
<feature type="transmembrane region" description="Helical" evidence="5">
    <location>
        <begin position="114"/>
        <end position="134"/>
    </location>
</feature>
<feature type="transmembrane region" description="Helical" evidence="5">
    <location>
        <begin position="311"/>
        <end position="333"/>
    </location>
</feature>
<dbReference type="GO" id="GO:0016020">
    <property type="term" value="C:membrane"/>
    <property type="evidence" value="ECO:0007669"/>
    <property type="project" value="UniProtKB-SubCell"/>
</dbReference>
<dbReference type="InterPro" id="IPR011701">
    <property type="entry name" value="MFS"/>
</dbReference>
<feature type="transmembrane region" description="Helical" evidence="5">
    <location>
        <begin position="248"/>
        <end position="273"/>
    </location>
</feature>
<evidence type="ECO:0000256" key="5">
    <source>
        <dbReference type="SAM" id="Phobius"/>
    </source>
</evidence>
<dbReference type="EMBL" id="LLZZ01000020">
    <property type="protein sequence ID" value="KTB12565.1"/>
    <property type="molecule type" value="Genomic_DNA"/>
</dbReference>
<dbReference type="SUPFAM" id="SSF103473">
    <property type="entry name" value="MFS general substrate transporter"/>
    <property type="match status" value="1"/>
</dbReference>
<dbReference type="Gene3D" id="1.20.1720.10">
    <property type="entry name" value="Multidrug resistance protein D"/>
    <property type="match status" value="1"/>
</dbReference>
<protein>
    <submittedName>
        <fullName evidence="8 9">Putative MFS-type transporter</fullName>
    </submittedName>
</protein>
<dbReference type="CGD" id="CAL0135212">
    <property type="gene designation" value="CAGL0L02519g"/>
</dbReference>